<dbReference type="Proteomes" id="UP000828048">
    <property type="component" value="Chromosome 3"/>
</dbReference>
<organism evidence="1 2">
    <name type="scientific">Vaccinium darrowii</name>
    <dbReference type="NCBI Taxonomy" id="229202"/>
    <lineage>
        <taxon>Eukaryota</taxon>
        <taxon>Viridiplantae</taxon>
        <taxon>Streptophyta</taxon>
        <taxon>Embryophyta</taxon>
        <taxon>Tracheophyta</taxon>
        <taxon>Spermatophyta</taxon>
        <taxon>Magnoliopsida</taxon>
        <taxon>eudicotyledons</taxon>
        <taxon>Gunneridae</taxon>
        <taxon>Pentapetalae</taxon>
        <taxon>asterids</taxon>
        <taxon>Ericales</taxon>
        <taxon>Ericaceae</taxon>
        <taxon>Vaccinioideae</taxon>
        <taxon>Vaccinieae</taxon>
        <taxon>Vaccinium</taxon>
    </lineage>
</organism>
<comment type="caution">
    <text evidence="1">The sequence shown here is derived from an EMBL/GenBank/DDBJ whole genome shotgun (WGS) entry which is preliminary data.</text>
</comment>
<evidence type="ECO:0000313" key="2">
    <source>
        <dbReference type="Proteomes" id="UP000828048"/>
    </source>
</evidence>
<reference evidence="1 2" key="1">
    <citation type="journal article" date="2021" name="Hortic Res">
        <title>High-quality reference genome and annotation aids understanding of berry development for evergreen blueberry (Vaccinium darrowii).</title>
        <authorList>
            <person name="Yu J."/>
            <person name="Hulse-Kemp A.M."/>
            <person name="Babiker E."/>
            <person name="Staton M."/>
        </authorList>
    </citation>
    <scope>NUCLEOTIDE SEQUENCE [LARGE SCALE GENOMIC DNA]</scope>
    <source>
        <strain evidence="2">cv. NJ 8807/NJ 8810</strain>
        <tissue evidence="1">Young leaf</tissue>
    </source>
</reference>
<dbReference type="EMBL" id="CM037153">
    <property type="protein sequence ID" value="KAH7859093.1"/>
    <property type="molecule type" value="Genomic_DNA"/>
</dbReference>
<name>A0ACB7Z0I1_9ERIC</name>
<accession>A0ACB7Z0I1</accession>
<protein>
    <submittedName>
        <fullName evidence="1">Uncharacterized protein</fullName>
    </submittedName>
</protein>
<sequence length="292" mass="32901">MPEAAPAVPSDELLEWPKKDKRRFLHAVYRVGERTIKFALSLRFYTECFGMKLLRQRDIPDKKYSNAFLGFVPEDSNFVVELTYSLQMVEDIRAKGGNITREPGPVKGGKSVIDFVKDPDGYTFELIQRPPTLEPLCQVMLCVGDLERSIKFYEMALSTEILFLCRLLVLNPYKAAFIEPNSSQTLTFSQFKSTVAKLSHSFINQLGIKKNDIVLICIPCPKLNSIPICFLLATIAIGTNATTLKPAYTVSKISKQVEDCKPKVIVTVSDLWDKVKRFGLKYVMISGGKNLT</sequence>
<gene>
    <name evidence="1" type="ORF">Vadar_031513</name>
</gene>
<proteinExistence type="predicted"/>
<evidence type="ECO:0000313" key="1">
    <source>
        <dbReference type="EMBL" id="KAH7859093.1"/>
    </source>
</evidence>
<keyword evidence="2" id="KW-1185">Reference proteome</keyword>